<evidence type="ECO:0000259" key="1">
    <source>
        <dbReference type="PROSITE" id="PS51819"/>
    </source>
</evidence>
<dbReference type="Proteomes" id="UP000034320">
    <property type="component" value="Unassembled WGS sequence"/>
</dbReference>
<comment type="caution">
    <text evidence="2">The sequence shown here is derived from an EMBL/GenBank/DDBJ whole genome shotgun (WGS) entry which is preliminary data.</text>
</comment>
<reference evidence="2 3" key="1">
    <citation type="journal article" date="2015" name="Nature">
        <title>rRNA introns, odd ribosomes, and small enigmatic genomes across a large radiation of phyla.</title>
        <authorList>
            <person name="Brown C.T."/>
            <person name="Hug L.A."/>
            <person name="Thomas B.C."/>
            <person name="Sharon I."/>
            <person name="Castelle C.J."/>
            <person name="Singh A."/>
            <person name="Wilkins M.J."/>
            <person name="Williams K.H."/>
            <person name="Banfield J.F."/>
        </authorList>
    </citation>
    <scope>NUCLEOTIDE SEQUENCE [LARGE SCALE GENOMIC DNA]</scope>
</reference>
<gene>
    <name evidence="2" type="ORF">UV09_C0002G0067</name>
</gene>
<protein>
    <recommendedName>
        <fullName evidence="1">VOC domain-containing protein</fullName>
    </recommendedName>
</protein>
<dbReference type="PANTHER" id="PTHR33993:SF5">
    <property type="entry name" value="GLYOXALASE"/>
    <property type="match status" value="1"/>
</dbReference>
<feature type="domain" description="VOC" evidence="1">
    <location>
        <begin position="4"/>
        <end position="124"/>
    </location>
</feature>
<evidence type="ECO:0000313" key="3">
    <source>
        <dbReference type="Proteomes" id="UP000034320"/>
    </source>
</evidence>
<dbReference type="SUPFAM" id="SSF54593">
    <property type="entry name" value="Glyoxalase/Bleomycin resistance protein/Dihydroxybiphenyl dioxygenase"/>
    <property type="match status" value="1"/>
</dbReference>
<dbReference type="EMBL" id="LCDD01000002">
    <property type="protein sequence ID" value="KKS47889.1"/>
    <property type="molecule type" value="Genomic_DNA"/>
</dbReference>
<evidence type="ECO:0000313" key="2">
    <source>
        <dbReference type="EMBL" id="KKS47889.1"/>
    </source>
</evidence>
<sequence>MIKRIESILLFSENPEKLSKFYKDTLGLKVGMEGEYGDDEDVFVGFNPGKGPYLVVMHHDKVEGKNKEPERYMINFEVDNIEKEVVRLEKAKVKKIQDIYHVQDYGKIATFVDPDGNYFQLVQTRPLAEEVN</sequence>
<dbReference type="Gene3D" id="3.10.180.10">
    <property type="entry name" value="2,3-Dihydroxybiphenyl 1,2-Dioxygenase, domain 1"/>
    <property type="match status" value="1"/>
</dbReference>
<dbReference type="PANTHER" id="PTHR33993">
    <property type="entry name" value="GLYOXALASE-RELATED"/>
    <property type="match status" value="1"/>
</dbReference>
<dbReference type="Pfam" id="PF00903">
    <property type="entry name" value="Glyoxalase"/>
    <property type="match status" value="1"/>
</dbReference>
<accession>A0A0G0ZGS4</accession>
<dbReference type="InterPro" id="IPR052164">
    <property type="entry name" value="Anthracycline_SecMetBiosynth"/>
</dbReference>
<organism evidence="2 3">
    <name type="scientific">Candidatus Gottesmanbacteria bacterium GW2011_GWA2_42_18</name>
    <dbReference type="NCBI Taxonomy" id="1618442"/>
    <lineage>
        <taxon>Bacteria</taxon>
        <taxon>Candidatus Gottesmaniibacteriota</taxon>
    </lineage>
</organism>
<dbReference type="AlphaFoldDB" id="A0A0G0ZGS4"/>
<proteinExistence type="predicted"/>
<dbReference type="InterPro" id="IPR029068">
    <property type="entry name" value="Glyas_Bleomycin-R_OHBP_Dase"/>
</dbReference>
<dbReference type="CDD" id="cd06587">
    <property type="entry name" value="VOC"/>
    <property type="match status" value="1"/>
</dbReference>
<dbReference type="InterPro" id="IPR037523">
    <property type="entry name" value="VOC_core"/>
</dbReference>
<dbReference type="PROSITE" id="PS51819">
    <property type="entry name" value="VOC"/>
    <property type="match status" value="1"/>
</dbReference>
<dbReference type="InterPro" id="IPR004360">
    <property type="entry name" value="Glyas_Fos-R_dOase_dom"/>
</dbReference>
<name>A0A0G0ZGS4_9BACT</name>